<dbReference type="InterPro" id="IPR017182">
    <property type="entry name" value="METTL16/PsiM"/>
</dbReference>
<feature type="binding site" evidence="6">
    <location>
        <position position="179"/>
    </location>
    <ligand>
        <name>S-adenosyl-L-methionine</name>
        <dbReference type="ChEBI" id="CHEBI:59789"/>
    </ligand>
</feature>
<dbReference type="GO" id="GO:0120048">
    <property type="term" value="F:U6 snRNA (adenine-(43)-N(6))-methyltransferase activity"/>
    <property type="evidence" value="ECO:0007669"/>
    <property type="project" value="UniProtKB-EC"/>
</dbReference>
<keyword evidence="5 6" id="KW-0949">S-adenosyl-L-methionine</keyword>
<dbReference type="AlphaFoldDB" id="A0A1B6L653"/>
<comment type="similarity">
    <text evidence="1">Belongs to the methyltransferase superfamily. METTL16/RlmF family.</text>
</comment>
<feature type="binding site" evidence="6">
    <location>
        <position position="107"/>
    </location>
    <ligand>
        <name>S-adenosyl-L-methionine</name>
        <dbReference type="ChEBI" id="CHEBI:59789"/>
    </ligand>
</feature>
<dbReference type="Gene3D" id="3.40.50.150">
    <property type="entry name" value="Vaccinia Virus protein VP39"/>
    <property type="match status" value="1"/>
</dbReference>
<dbReference type="PANTHER" id="PTHR13393">
    <property type="entry name" value="SAM-DEPENDENT METHYLTRANSFERASE"/>
    <property type="match status" value="1"/>
</dbReference>
<evidence type="ECO:0000256" key="6">
    <source>
        <dbReference type="PIRSR" id="PIRSR037350-1"/>
    </source>
</evidence>
<gene>
    <name evidence="7" type="ORF">g.14005</name>
</gene>
<dbReference type="EC" id="2.1.1.346" evidence="2"/>
<feature type="non-terminal residue" evidence="7">
    <location>
        <position position="265"/>
    </location>
</feature>
<name>A0A1B6L653_9HEMI</name>
<dbReference type="InterPro" id="IPR010286">
    <property type="entry name" value="METTL16/RlmF"/>
</dbReference>
<evidence type="ECO:0000256" key="3">
    <source>
        <dbReference type="ARBA" id="ARBA00022603"/>
    </source>
</evidence>
<proteinExistence type="inferred from homology"/>
<keyword evidence="4" id="KW-0808">Transferase</keyword>
<evidence type="ECO:0000313" key="7">
    <source>
        <dbReference type="EMBL" id="JAT19146.1"/>
    </source>
</evidence>
<evidence type="ECO:0000256" key="1">
    <source>
        <dbReference type="ARBA" id="ARBA00005878"/>
    </source>
</evidence>
<accession>A0A1B6L653</accession>
<dbReference type="GO" id="GO:0070475">
    <property type="term" value="P:rRNA base methylation"/>
    <property type="evidence" value="ECO:0007669"/>
    <property type="project" value="TreeGrafter"/>
</dbReference>
<dbReference type="EMBL" id="GEBQ01020831">
    <property type="protein sequence ID" value="JAT19146.1"/>
    <property type="molecule type" value="Transcribed_RNA"/>
</dbReference>
<evidence type="ECO:0000256" key="2">
    <source>
        <dbReference type="ARBA" id="ARBA00012166"/>
    </source>
</evidence>
<protein>
    <recommendedName>
        <fullName evidence="2">U6 snRNA m(6)A methyltransferase</fullName>
        <ecNumber evidence="2">2.1.1.346</ecNumber>
    </recommendedName>
</protein>
<dbReference type="Pfam" id="PF05971">
    <property type="entry name" value="Methyltransf_10"/>
    <property type="match status" value="2"/>
</dbReference>
<dbReference type="InterPro" id="IPR029063">
    <property type="entry name" value="SAM-dependent_MTases_sf"/>
</dbReference>
<keyword evidence="3" id="KW-0489">Methyltransferase</keyword>
<dbReference type="GO" id="GO:0005634">
    <property type="term" value="C:nucleus"/>
    <property type="evidence" value="ECO:0007669"/>
    <property type="project" value="TreeGrafter"/>
</dbReference>
<reference evidence="7" key="1">
    <citation type="submission" date="2015-11" db="EMBL/GenBank/DDBJ databases">
        <title>De novo transcriptome assembly of four potential Pierce s Disease insect vectors from Arizona vineyards.</title>
        <authorList>
            <person name="Tassone E.E."/>
        </authorList>
    </citation>
    <scope>NUCLEOTIDE SEQUENCE</scope>
</reference>
<evidence type="ECO:0000256" key="5">
    <source>
        <dbReference type="ARBA" id="ARBA00022691"/>
    </source>
</evidence>
<feature type="binding site" evidence="6">
    <location>
        <position position="130"/>
    </location>
    <ligand>
        <name>S-adenosyl-L-methionine</name>
        <dbReference type="ChEBI" id="CHEBI:59789"/>
    </ligand>
</feature>
<dbReference type="PIRSF" id="PIRSF037350">
    <property type="entry name" value="Mtase_ZK1128_prd"/>
    <property type="match status" value="1"/>
</dbReference>
<dbReference type="PANTHER" id="PTHR13393:SF0">
    <property type="entry name" value="RNA N6-ADENOSINE-METHYLTRANSFERASE METTL16"/>
    <property type="match status" value="1"/>
</dbReference>
<evidence type="ECO:0000256" key="4">
    <source>
        <dbReference type="ARBA" id="ARBA00022679"/>
    </source>
</evidence>
<sequence>MSLNKLMHPRNKYRRPPDFQALAAKYPEFKKHTRRNRFGKISYDFNDPNSLRVLTTTLLLEDFELNVEMPVDPQIPTIPLYMNYLLWIEDLVAANPTSDVIRGVDIGCAANCVYPLLAAKQFCWHMLATEADTDSAFTASSNVRKNKLGDRISVKVVEKGTMLQGVLESGTVYDFCMFNTLRYYAGSGDKCELMTLLTALILDSLKLKEQVRVYTVKVADKTVADTMVLTLEQAGVTRVSTHQFCQGRTIRWGVAWTLGFAELAE</sequence>
<organism evidence="7">
    <name type="scientific">Graphocephala atropunctata</name>
    <dbReference type="NCBI Taxonomy" id="36148"/>
    <lineage>
        <taxon>Eukaryota</taxon>
        <taxon>Metazoa</taxon>
        <taxon>Ecdysozoa</taxon>
        <taxon>Arthropoda</taxon>
        <taxon>Hexapoda</taxon>
        <taxon>Insecta</taxon>
        <taxon>Pterygota</taxon>
        <taxon>Neoptera</taxon>
        <taxon>Paraneoptera</taxon>
        <taxon>Hemiptera</taxon>
        <taxon>Auchenorrhyncha</taxon>
        <taxon>Membracoidea</taxon>
        <taxon>Cicadellidae</taxon>
        <taxon>Cicadellinae</taxon>
        <taxon>Cicadellini</taxon>
        <taxon>Graphocephala</taxon>
    </lineage>
</organism>